<dbReference type="EMBL" id="JACCHS010000122">
    <property type="protein sequence ID" value="NYT47315.1"/>
    <property type="molecule type" value="Genomic_DNA"/>
</dbReference>
<keyword evidence="1" id="KW-0418">Kinase</keyword>
<reference evidence="1 2" key="1">
    <citation type="submission" date="2020-05" db="EMBL/GenBank/DDBJ databases">
        <title>Horizontal transmission and recombination maintain forever young bacterial symbiont genomes.</title>
        <authorList>
            <person name="Russell S.L."/>
            <person name="Pepper-Tunick E."/>
            <person name="Svedberg J."/>
            <person name="Byrne A."/>
            <person name="Ruelas Castillo J."/>
            <person name="Vollmers C."/>
            <person name="Beinart R.A."/>
            <person name="Corbett-Detig R."/>
        </authorList>
    </citation>
    <scope>NUCLEOTIDE SEQUENCE [LARGE SCALE GENOMIC DNA]</scope>
    <source>
        <strain evidence="1">4727-3</strain>
    </source>
</reference>
<keyword evidence="1" id="KW-0808">Transferase</keyword>
<evidence type="ECO:0000313" key="2">
    <source>
        <dbReference type="Proteomes" id="UP000537890"/>
    </source>
</evidence>
<organism evidence="1 2">
    <name type="scientific">Candidatus Methanofishera endochildressiae</name>
    <dbReference type="NCBI Taxonomy" id="2738884"/>
    <lineage>
        <taxon>Bacteria</taxon>
        <taxon>Pseudomonadati</taxon>
        <taxon>Pseudomonadota</taxon>
        <taxon>Gammaproteobacteria</taxon>
        <taxon>Candidatus Methanofishera</taxon>
    </lineage>
</organism>
<name>A0A7Z0MPU3_9GAMM</name>
<dbReference type="Proteomes" id="UP000537890">
    <property type="component" value="Unassembled WGS sequence"/>
</dbReference>
<dbReference type="Pfam" id="PF08757">
    <property type="entry name" value="CotH"/>
    <property type="match status" value="1"/>
</dbReference>
<gene>
    <name evidence="1" type="ORF">H0A75_06790</name>
</gene>
<sequence length="143" mass="16731">MRYIKAGLLDNNKLIKAKIRYRGDTIPHWGNEKKSIRVKTSKGQLYQGMRVFNLLAPKFAWQLNNYFSYQLAKRLGLISPKTKLVRVILNNEDRGVHILVEQLREITLRRHHLMPADIYQGEIIGKDKHTDSHISHLFDVSLK</sequence>
<proteinExistence type="predicted"/>
<dbReference type="GO" id="GO:0016301">
    <property type="term" value="F:kinase activity"/>
    <property type="evidence" value="ECO:0007669"/>
    <property type="project" value="UniProtKB-KW"/>
</dbReference>
<dbReference type="InterPro" id="IPR014867">
    <property type="entry name" value="Spore_coat_CotH_CotH2/3/7"/>
</dbReference>
<accession>A0A7Z0MPU3</accession>
<evidence type="ECO:0000313" key="1">
    <source>
        <dbReference type="EMBL" id="NYT47315.1"/>
    </source>
</evidence>
<comment type="caution">
    <text evidence="1">The sequence shown here is derived from an EMBL/GenBank/DDBJ whole genome shotgun (WGS) entry which is preliminary data.</text>
</comment>
<dbReference type="AlphaFoldDB" id="A0A7Z0MPU3"/>
<protein>
    <submittedName>
        <fullName evidence="1">CotH kinase family protein</fullName>
    </submittedName>
</protein>